<evidence type="ECO:0000313" key="4">
    <source>
        <dbReference type="Proteomes" id="UP001158576"/>
    </source>
</evidence>
<keyword evidence="2" id="KW-0812">Transmembrane</keyword>
<accession>A0ABN7SEE2</accession>
<evidence type="ECO:0000256" key="2">
    <source>
        <dbReference type="SAM" id="Phobius"/>
    </source>
</evidence>
<protein>
    <submittedName>
        <fullName evidence="3">Oidioi.mRNA.OKI2018_I69.XSR.g14629.t1.cds</fullName>
    </submittedName>
</protein>
<gene>
    <name evidence="3" type="ORF">OKIOD_LOCUS6187</name>
</gene>
<feature type="region of interest" description="Disordered" evidence="1">
    <location>
        <begin position="1"/>
        <end position="24"/>
    </location>
</feature>
<organism evidence="3 4">
    <name type="scientific">Oikopleura dioica</name>
    <name type="common">Tunicate</name>
    <dbReference type="NCBI Taxonomy" id="34765"/>
    <lineage>
        <taxon>Eukaryota</taxon>
        <taxon>Metazoa</taxon>
        <taxon>Chordata</taxon>
        <taxon>Tunicata</taxon>
        <taxon>Appendicularia</taxon>
        <taxon>Copelata</taxon>
        <taxon>Oikopleuridae</taxon>
        <taxon>Oikopleura</taxon>
    </lineage>
</organism>
<keyword evidence="4" id="KW-1185">Reference proteome</keyword>
<keyword evidence="2" id="KW-0472">Membrane</keyword>
<reference evidence="3 4" key="1">
    <citation type="submission" date="2021-04" db="EMBL/GenBank/DDBJ databases">
        <authorList>
            <person name="Bliznina A."/>
        </authorList>
    </citation>
    <scope>NUCLEOTIDE SEQUENCE [LARGE SCALE GENOMIC DNA]</scope>
</reference>
<feature type="transmembrane region" description="Helical" evidence="2">
    <location>
        <begin position="104"/>
        <end position="123"/>
    </location>
</feature>
<name>A0ABN7SEE2_OIKDI</name>
<dbReference type="EMBL" id="OU015569">
    <property type="protein sequence ID" value="CAG5096464.1"/>
    <property type="molecule type" value="Genomic_DNA"/>
</dbReference>
<sequence>MGAPKEASAPTIEPHQTGAAPPPYNPSMAVSYAASNPEFAANQPPYAPVNTTPYYSPAQGYPMPQQAGPALQPGYHLVSQQPVQNTMHVQQQFNEDPPSVCPLVFVWCCGGWPCAVLACIYYFQAKGAYDRSDSTGLIRYNSRYKYAAFVGIGLAIIVIISARYNFHQFLNDVKEVPSNSSTEYGTDYDSSSYY</sequence>
<keyword evidence="2" id="KW-1133">Transmembrane helix</keyword>
<evidence type="ECO:0000313" key="3">
    <source>
        <dbReference type="EMBL" id="CAG5096464.1"/>
    </source>
</evidence>
<evidence type="ECO:0000256" key="1">
    <source>
        <dbReference type="SAM" id="MobiDB-lite"/>
    </source>
</evidence>
<dbReference type="Proteomes" id="UP001158576">
    <property type="component" value="Chromosome XSR"/>
</dbReference>
<feature type="transmembrane region" description="Helical" evidence="2">
    <location>
        <begin position="144"/>
        <end position="164"/>
    </location>
</feature>
<proteinExistence type="predicted"/>